<evidence type="ECO:0000313" key="2">
    <source>
        <dbReference type="Proteomes" id="UP001066276"/>
    </source>
</evidence>
<comment type="caution">
    <text evidence="1">The sequence shown here is derived from an EMBL/GenBank/DDBJ whole genome shotgun (WGS) entry which is preliminary data.</text>
</comment>
<sequence length="94" mass="10534">MEDDDYDAALAAFDAQFDSQLKPNFELFKFHQAPNKRTRPLAASMRGSGHLPADESLMTIKKGTQIATQPVEEMYTAFARSWEPADVTKLAKVK</sequence>
<proteinExistence type="predicted"/>
<organism evidence="1 2">
    <name type="scientific">Pleurodeles waltl</name>
    <name type="common">Iberian ribbed newt</name>
    <dbReference type="NCBI Taxonomy" id="8319"/>
    <lineage>
        <taxon>Eukaryota</taxon>
        <taxon>Metazoa</taxon>
        <taxon>Chordata</taxon>
        <taxon>Craniata</taxon>
        <taxon>Vertebrata</taxon>
        <taxon>Euteleostomi</taxon>
        <taxon>Amphibia</taxon>
        <taxon>Batrachia</taxon>
        <taxon>Caudata</taxon>
        <taxon>Salamandroidea</taxon>
        <taxon>Salamandridae</taxon>
        <taxon>Pleurodelinae</taxon>
        <taxon>Pleurodeles</taxon>
    </lineage>
</organism>
<protein>
    <submittedName>
        <fullName evidence="1">Uncharacterized protein</fullName>
    </submittedName>
</protein>
<keyword evidence="2" id="KW-1185">Reference proteome</keyword>
<accession>A0AAV7QKL3</accession>
<evidence type="ECO:0000313" key="1">
    <source>
        <dbReference type="EMBL" id="KAJ1139877.1"/>
    </source>
</evidence>
<name>A0AAV7QKL3_PLEWA</name>
<dbReference type="Proteomes" id="UP001066276">
    <property type="component" value="Chromosome 6"/>
</dbReference>
<reference evidence="1" key="1">
    <citation type="journal article" date="2022" name="bioRxiv">
        <title>Sequencing and chromosome-scale assembly of the giantPleurodeles waltlgenome.</title>
        <authorList>
            <person name="Brown T."/>
            <person name="Elewa A."/>
            <person name="Iarovenko S."/>
            <person name="Subramanian E."/>
            <person name="Araus A.J."/>
            <person name="Petzold A."/>
            <person name="Susuki M."/>
            <person name="Suzuki K.-i.T."/>
            <person name="Hayashi T."/>
            <person name="Toyoda A."/>
            <person name="Oliveira C."/>
            <person name="Osipova E."/>
            <person name="Leigh N.D."/>
            <person name="Simon A."/>
            <person name="Yun M.H."/>
        </authorList>
    </citation>
    <scope>NUCLEOTIDE SEQUENCE</scope>
    <source>
        <strain evidence="1">20211129_DDA</strain>
        <tissue evidence="1">Liver</tissue>
    </source>
</reference>
<dbReference type="EMBL" id="JANPWB010000010">
    <property type="protein sequence ID" value="KAJ1139877.1"/>
    <property type="molecule type" value="Genomic_DNA"/>
</dbReference>
<gene>
    <name evidence="1" type="ORF">NDU88_006240</name>
</gene>
<dbReference type="AlphaFoldDB" id="A0AAV7QKL3"/>